<comment type="caution">
    <text evidence="2">The sequence shown here is derived from an EMBL/GenBank/DDBJ whole genome shotgun (WGS) entry which is preliminary data.</text>
</comment>
<keyword evidence="1" id="KW-0732">Signal</keyword>
<reference evidence="2 3" key="1">
    <citation type="submission" date="2023-09" db="EMBL/GenBank/DDBJ databases">
        <authorList>
            <person name="Rey-Velasco X."/>
        </authorList>
    </citation>
    <scope>NUCLEOTIDE SEQUENCE [LARGE SCALE GENOMIC DNA]</scope>
    <source>
        <strain evidence="2 3">F388</strain>
    </source>
</reference>
<evidence type="ECO:0000313" key="2">
    <source>
        <dbReference type="EMBL" id="MDT0605662.1"/>
    </source>
</evidence>
<feature type="signal peptide" evidence="1">
    <location>
        <begin position="1"/>
        <end position="19"/>
    </location>
</feature>
<sequence length="400" mass="45608">MKKIMLILGFLLANSNLFGQINFEPGYFLNNRNERTECLIKNNDWKDNPESFVYKLPGQEERLEASVKEVKEFGVIGKSVFVSVLVDIDRSSNILRLMSSKREPDNSKERLFLRRLVDGDIDLYDYEAGNLVRYFYSAKESEILPLVHKKYINQRNQVAENNQYKQQLLNEFGNKASDLEKLAYKKMDLVKYFIGINEEMGVIVDKNIETQKVKKGVFHFSLMGGMDYRALSFERRNTSFPKVDYGSNIAITFGAEIEYVFPFNKNKWALFLEPSYTSYNSETTVAFDGSNDIAIAEFDSFEIVFGVRHYMFINDSVKLFLNGIINYAITSPTSINLGPSRPSVGVSSTIGPAFGFGMDLYNKLGLEMRYQYFGNIVTSTANGTSSNFGGLSLILNYQLL</sequence>
<name>A0ABU3A659_9FLAO</name>
<evidence type="ECO:0000313" key="3">
    <source>
        <dbReference type="Proteomes" id="UP001255246"/>
    </source>
</evidence>
<feature type="chain" id="PRO_5046353725" description="Outer membrane protein beta-barrel domain-containing protein" evidence="1">
    <location>
        <begin position="20"/>
        <end position="400"/>
    </location>
</feature>
<dbReference type="RefSeq" id="WP_311349231.1">
    <property type="nucleotide sequence ID" value="NZ_JAVRHR010000001.1"/>
</dbReference>
<accession>A0ABU3A659</accession>
<dbReference type="Proteomes" id="UP001255246">
    <property type="component" value="Unassembled WGS sequence"/>
</dbReference>
<gene>
    <name evidence="2" type="ORF">RM706_01395</name>
</gene>
<keyword evidence="3" id="KW-1185">Reference proteome</keyword>
<proteinExistence type="predicted"/>
<evidence type="ECO:0000256" key="1">
    <source>
        <dbReference type="SAM" id="SignalP"/>
    </source>
</evidence>
<protein>
    <recommendedName>
        <fullName evidence="4">Outer membrane protein beta-barrel domain-containing protein</fullName>
    </recommendedName>
</protein>
<organism evidence="2 3">
    <name type="scientific">Croceitalea rosinachiae</name>
    <dbReference type="NCBI Taxonomy" id="3075596"/>
    <lineage>
        <taxon>Bacteria</taxon>
        <taxon>Pseudomonadati</taxon>
        <taxon>Bacteroidota</taxon>
        <taxon>Flavobacteriia</taxon>
        <taxon>Flavobacteriales</taxon>
        <taxon>Flavobacteriaceae</taxon>
        <taxon>Croceitalea</taxon>
    </lineage>
</organism>
<dbReference type="EMBL" id="JAVRHR010000001">
    <property type="protein sequence ID" value="MDT0605662.1"/>
    <property type="molecule type" value="Genomic_DNA"/>
</dbReference>
<evidence type="ECO:0008006" key="4">
    <source>
        <dbReference type="Google" id="ProtNLM"/>
    </source>
</evidence>